<evidence type="ECO:0008006" key="5">
    <source>
        <dbReference type="Google" id="ProtNLM"/>
    </source>
</evidence>
<reference evidence="3" key="1">
    <citation type="submission" date="2021-01" db="UniProtKB">
        <authorList>
            <consortium name="EnsemblMetazoa"/>
        </authorList>
    </citation>
    <scope>IDENTIFICATION</scope>
</reference>
<dbReference type="GO" id="GO:0006749">
    <property type="term" value="P:glutathione metabolic process"/>
    <property type="evidence" value="ECO:0007669"/>
    <property type="project" value="TreeGrafter"/>
</dbReference>
<dbReference type="InterPro" id="IPR050213">
    <property type="entry name" value="GST_superfamily"/>
</dbReference>
<accession>A0A7M5WWE8</accession>
<sequence>MAPKYVHHYLDASARGDPIRIVFYAAGVEFEEKLYTFACMPKIKADEKTFPLGQLPTLEIDGESHVQSHAILRYLENEFNLYGMCNKQKLAIDEILYTLQNIEDQFFTTYFITPKDQREESFRKIHGDAVRAYKMFEEILQKNNYGKDYLVGNK</sequence>
<dbReference type="SUPFAM" id="SSF52833">
    <property type="entry name" value="Thioredoxin-like"/>
    <property type="match status" value="1"/>
</dbReference>
<dbReference type="Gene3D" id="1.20.1050.130">
    <property type="match status" value="1"/>
</dbReference>
<evidence type="ECO:0000259" key="1">
    <source>
        <dbReference type="PROSITE" id="PS50404"/>
    </source>
</evidence>
<dbReference type="PROSITE" id="PS50405">
    <property type="entry name" value="GST_CTER"/>
    <property type="match status" value="1"/>
</dbReference>
<evidence type="ECO:0000313" key="4">
    <source>
        <dbReference type="Proteomes" id="UP000594262"/>
    </source>
</evidence>
<name>A0A7M5WWE8_9CNID</name>
<dbReference type="PANTHER" id="PTHR11571">
    <property type="entry name" value="GLUTATHIONE S-TRANSFERASE"/>
    <property type="match status" value="1"/>
</dbReference>
<dbReference type="InterPro" id="IPR010987">
    <property type="entry name" value="Glutathione-S-Trfase_C-like"/>
</dbReference>
<feature type="domain" description="GST N-terminal" evidence="1">
    <location>
        <begin position="3"/>
        <end position="83"/>
    </location>
</feature>
<feature type="domain" description="GST C-terminal" evidence="2">
    <location>
        <begin position="85"/>
        <end position="154"/>
    </location>
</feature>
<evidence type="ECO:0000259" key="2">
    <source>
        <dbReference type="PROSITE" id="PS50405"/>
    </source>
</evidence>
<dbReference type="EnsemblMetazoa" id="CLYHEMT014193.2">
    <property type="protein sequence ID" value="CLYHEMP014193.2"/>
    <property type="gene ID" value="CLYHEMG014193"/>
</dbReference>
<dbReference type="SFLD" id="SFLDS00019">
    <property type="entry name" value="Glutathione_Transferase_(cytos"/>
    <property type="match status" value="1"/>
</dbReference>
<dbReference type="AlphaFoldDB" id="A0A7M5WWE8"/>
<dbReference type="InterPro" id="IPR040079">
    <property type="entry name" value="Glutathione_S-Trfase"/>
</dbReference>
<dbReference type="InterPro" id="IPR036249">
    <property type="entry name" value="Thioredoxin-like_sf"/>
</dbReference>
<dbReference type="OrthoDB" id="414243at2759"/>
<dbReference type="PANTHER" id="PTHR11571:SF150">
    <property type="entry name" value="GLUTATHIONE S-TRANSFERASE"/>
    <property type="match status" value="1"/>
</dbReference>
<dbReference type="SUPFAM" id="SSF47616">
    <property type="entry name" value="GST C-terminal domain-like"/>
    <property type="match status" value="1"/>
</dbReference>
<keyword evidence="4" id="KW-1185">Reference proteome</keyword>
<dbReference type="InterPro" id="IPR004045">
    <property type="entry name" value="Glutathione_S-Trfase_N"/>
</dbReference>
<protein>
    <recommendedName>
        <fullName evidence="5">Glutathione S-transferase</fullName>
    </recommendedName>
</protein>
<proteinExistence type="predicted"/>
<dbReference type="Proteomes" id="UP000594262">
    <property type="component" value="Unplaced"/>
</dbReference>
<dbReference type="Pfam" id="PF02798">
    <property type="entry name" value="GST_N"/>
    <property type="match status" value="1"/>
</dbReference>
<organism evidence="3 4">
    <name type="scientific">Clytia hemisphaerica</name>
    <dbReference type="NCBI Taxonomy" id="252671"/>
    <lineage>
        <taxon>Eukaryota</taxon>
        <taxon>Metazoa</taxon>
        <taxon>Cnidaria</taxon>
        <taxon>Hydrozoa</taxon>
        <taxon>Hydroidolina</taxon>
        <taxon>Leptothecata</taxon>
        <taxon>Obeliida</taxon>
        <taxon>Clytiidae</taxon>
        <taxon>Clytia</taxon>
    </lineage>
</organism>
<evidence type="ECO:0000313" key="3">
    <source>
        <dbReference type="EnsemblMetazoa" id="CLYHEMP014193.2"/>
    </source>
</evidence>
<dbReference type="GO" id="GO:0004364">
    <property type="term" value="F:glutathione transferase activity"/>
    <property type="evidence" value="ECO:0007669"/>
    <property type="project" value="TreeGrafter"/>
</dbReference>
<dbReference type="CDD" id="cd03039">
    <property type="entry name" value="GST_N_Sigma_like"/>
    <property type="match status" value="1"/>
</dbReference>
<dbReference type="InterPro" id="IPR036282">
    <property type="entry name" value="Glutathione-S-Trfase_C_sf"/>
</dbReference>
<dbReference type="PROSITE" id="PS50404">
    <property type="entry name" value="GST_NTER"/>
    <property type="match status" value="1"/>
</dbReference>